<proteinExistence type="predicted"/>
<dbReference type="Gene3D" id="2.40.50.180">
    <property type="entry name" value="CheA-289, Domain 4"/>
    <property type="match status" value="1"/>
</dbReference>
<accession>A0A1U7NXV8</accession>
<organism evidence="2 3">
    <name type="scientific">Deinococcus marmoris</name>
    <dbReference type="NCBI Taxonomy" id="249408"/>
    <lineage>
        <taxon>Bacteria</taxon>
        <taxon>Thermotogati</taxon>
        <taxon>Deinococcota</taxon>
        <taxon>Deinococci</taxon>
        <taxon>Deinococcales</taxon>
        <taxon>Deinococcaceae</taxon>
        <taxon>Deinococcus</taxon>
    </lineage>
</organism>
<dbReference type="InterPro" id="IPR002545">
    <property type="entry name" value="CheW-lke_dom"/>
</dbReference>
<dbReference type="Pfam" id="PF01584">
    <property type="entry name" value="CheW"/>
    <property type="match status" value="1"/>
</dbReference>
<evidence type="ECO:0000313" key="3">
    <source>
        <dbReference type="Proteomes" id="UP000186607"/>
    </source>
</evidence>
<dbReference type="GO" id="GO:0006935">
    <property type="term" value="P:chemotaxis"/>
    <property type="evidence" value="ECO:0007669"/>
    <property type="project" value="InterPro"/>
</dbReference>
<comment type="caution">
    <text evidence="2">The sequence shown here is derived from an EMBL/GenBank/DDBJ whole genome shotgun (WGS) entry which is preliminary data.</text>
</comment>
<dbReference type="SMART" id="SM00260">
    <property type="entry name" value="CheW"/>
    <property type="match status" value="1"/>
</dbReference>
<protein>
    <submittedName>
        <fullName evidence="2">Chemotaxis protein CheW</fullName>
    </submittedName>
</protein>
<dbReference type="EMBL" id="MSTI01000091">
    <property type="protein sequence ID" value="OLV17749.1"/>
    <property type="molecule type" value="Genomic_DNA"/>
</dbReference>
<feature type="domain" description="CheW-like" evidence="1">
    <location>
        <begin position="22"/>
        <end position="167"/>
    </location>
</feature>
<dbReference type="GO" id="GO:0007165">
    <property type="term" value="P:signal transduction"/>
    <property type="evidence" value="ECO:0007669"/>
    <property type="project" value="InterPro"/>
</dbReference>
<dbReference type="PROSITE" id="PS50851">
    <property type="entry name" value="CHEW"/>
    <property type="match status" value="1"/>
</dbReference>
<dbReference type="SUPFAM" id="SSF50341">
    <property type="entry name" value="CheW-like"/>
    <property type="match status" value="1"/>
</dbReference>
<dbReference type="Proteomes" id="UP000186607">
    <property type="component" value="Unassembled WGS sequence"/>
</dbReference>
<reference evidence="2 3" key="1">
    <citation type="submission" date="2017-01" db="EMBL/GenBank/DDBJ databases">
        <title>Genome Analysis of Deinococcus marmoris KOPRI26562.</title>
        <authorList>
            <person name="Kim J.H."/>
            <person name="Oh H.-M."/>
        </authorList>
    </citation>
    <scope>NUCLEOTIDE SEQUENCE [LARGE SCALE GENOMIC DNA]</scope>
    <source>
        <strain evidence="2 3">KOPRI26562</strain>
    </source>
</reference>
<evidence type="ECO:0000259" key="1">
    <source>
        <dbReference type="PROSITE" id="PS50851"/>
    </source>
</evidence>
<keyword evidence="3" id="KW-1185">Reference proteome</keyword>
<sequence length="172" mass="17355">MNPSPVNSSPVASSAPSSYPASETYLLFRSGARLLALPTRQTRQVIPLGQLSPLPASGGSLLGLMGAQGRAVPVVNLPTLLGHLLGGMAEAAPQPDGTRLGLLCEHAGESLLLPIDEVIGNVSAELAATQSLAAQSPASQTLLQSAQLGDHLAALLSLNALTAAIAGRLQTA</sequence>
<dbReference type="InterPro" id="IPR036061">
    <property type="entry name" value="CheW-like_dom_sf"/>
</dbReference>
<name>A0A1U7NXV8_9DEIO</name>
<gene>
    <name evidence="2" type="ORF">BOO71_0008089</name>
</gene>
<dbReference type="Gene3D" id="2.30.30.40">
    <property type="entry name" value="SH3 Domains"/>
    <property type="match status" value="1"/>
</dbReference>
<dbReference type="RefSeq" id="WP_254843163.1">
    <property type="nucleotide sequence ID" value="NZ_MSTI01000091.1"/>
</dbReference>
<dbReference type="STRING" id="249408.BOO71_0008089"/>
<evidence type="ECO:0000313" key="2">
    <source>
        <dbReference type="EMBL" id="OLV17749.1"/>
    </source>
</evidence>
<dbReference type="AlphaFoldDB" id="A0A1U7NXV8"/>